<comment type="similarity">
    <text evidence="6">Belongs to the DksA family.</text>
</comment>
<evidence type="ECO:0000256" key="1">
    <source>
        <dbReference type="ARBA" id="ARBA00022490"/>
    </source>
</evidence>
<keyword evidence="5" id="KW-0175">Coiled coil</keyword>
<dbReference type="NCBIfam" id="TIGR02420">
    <property type="entry name" value="dksA"/>
    <property type="match status" value="1"/>
</dbReference>
<evidence type="ECO:0000256" key="3">
    <source>
        <dbReference type="ARBA" id="ARBA00022771"/>
    </source>
</evidence>
<dbReference type="SUPFAM" id="SSF57716">
    <property type="entry name" value="Glucocorticoid receptor-like (DNA-binding domain)"/>
    <property type="match status" value="1"/>
</dbReference>
<dbReference type="Gene3D" id="1.20.120.910">
    <property type="entry name" value="DksA, coiled-coil domain"/>
    <property type="match status" value="1"/>
</dbReference>
<keyword evidence="4 6" id="KW-0862">Zinc</keyword>
<evidence type="ECO:0000313" key="11">
    <source>
        <dbReference type="Proteomes" id="UP000186931"/>
    </source>
</evidence>
<dbReference type="Pfam" id="PF21157">
    <property type="entry name" value="DksA_N"/>
    <property type="match status" value="1"/>
</dbReference>
<evidence type="ECO:0000256" key="2">
    <source>
        <dbReference type="ARBA" id="ARBA00022723"/>
    </source>
</evidence>
<evidence type="ECO:0000259" key="8">
    <source>
        <dbReference type="Pfam" id="PF01258"/>
    </source>
</evidence>
<dbReference type="STRING" id="202956.BJN41_08960"/>
<feature type="zinc finger region" description="dksA C4-type" evidence="7">
    <location>
        <begin position="138"/>
        <end position="162"/>
    </location>
</feature>
<dbReference type="InterPro" id="IPR037187">
    <property type="entry name" value="DnaK_N"/>
</dbReference>
<proteinExistence type="inferred from homology"/>
<dbReference type="HAMAP" id="MF_00926">
    <property type="entry name" value="DksA"/>
    <property type="match status" value="1"/>
</dbReference>
<evidence type="ECO:0000313" key="10">
    <source>
        <dbReference type="EMBL" id="OFE43173.1"/>
    </source>
</evidence>
<comment type="function">
    <text evidence="6">Transcription factor that acts by binding directly to the RNA polymerase (RNAP). Required for negative regulation of rRNA expression and positive regulation of several amino acid biosynthesis promoters. Also required for regulation of fis expression.</text>
</comment>
<evidence type="ECO:0000256" key="7">
    <source>
        <dbReference type="PROSITE-ProRule" id="PRU00510"/>
    </source>
</evidence>
<dbReference type="InterPro" id="IPR012784">
    <property type="entry name" value="DksA_RNA_pol-bd"/>
</dbReference>
<sequence>MANDNLNQVLDEQTDLVEEKATKRVRKAKPKALEGGSTASLFGIAPYQPKKNEEYMSEGQLEHFRQILMAWKEELMSEVDRTLNTMQDENTALPDVNDRATQEEEFAIELRTRDRERKLIRKIEQSIEAIKNDDYGFCETCGIEIGLRRLEARPTATLCIDCKTFAEIKEKQNNG</sequence>
<dbReference type="Pfam" id="PF01258">
    <property type="entry name" value="zf-dskA_traR"/>
    <property type="match status" value="1"/>
</dbReference>
<dbReference type="PROSITE" id="PS01102">
    <property type="entry name" value="ZF_DKSA_1"/>
    <property type="match status" value="1"/>
</dbReference>
<comment type="subunit">
    <text evidence="6">Interacts directly with the RNA polymerase.</text>
</comment>
<dbReference type="EMBL" id="MKQS01000015">
    <property type="protein sequence ID" value="OFE43173.1"/>
    <property type="molecule type" value="Genomic_DNA"/>
</dbReference>
<dbReference type="PANTHER" id="PTHR33823:SF2">
    <property type="entry name" value="RNA POLYMERASE-BINDING TRANSCRIPTION FACTOR DKSA"/>
    <property type="match status" value="1"/>
</dbReference>
<keyword evidence="2 6" id="KW-0479">Metal-binding</keyword>
<comment type="subcellular location">
    <subcellularLocation>
        <location evidence="6">Cytoplasm</location>
    </subcellularLocation>
</comment>
<feature type="binding site" evidence="6">
    <location>
        <position position="159"/>
    </location>
    <ligand>
        <name>Zn(2+)</name>
        <dbReference type="ChEBI" id="CHEBI:29105"/>
    </ligand>
</feature>
<dbReference type="PROSITE" id="PS51128">
    <property type="entry name" value="ZF_DKSA_2"/>
    <property type="match status" value="1"/>
</dbReference>
<dbReference type="PANTHER" id="PTHR33823">
    <property type="entry name" value="RNA POLYMERASE-BINDING TRANSCRIPTION FACTOR DKSA-RELATED"/>
    <property type="match status" value="1"/>
</dbReference>
<feature type="binding site" evidence="6">
    <location>
        <position position="138"/>
    </location>
    <ligand>
        <name>Zn(2+)</name>
        <dbReference type="ChEBI" id="CHEBI:29105"/>
    </ligand>
</feature>
<feature type="binding site" evidence="6">
    <location>
        <position position="141"/>
    </location>
    <ligand>
        <name>Zn(2+)</name>
        <dbReference type="ChEBI" id="CHEBI:29105"/>
    </ligand>
</feature>
<dbReference type="InterPro" id="IPR020460">
    <property type="entry name" value="Znf_C4-type_bac"/>
</dbReference>
<accession>A0A1E8E1S3</accession>
<dbReference type="GO" id="GO:0008270">
    <property type="term" value="F:zinc ion binding"/>
    <property type="evidence" value="ECO:0007669"/>
    <property type="project" value="UniProtKB-UniRule"/>
</dbReference>
<keyword evidence="1 6" id="KW-0963">Cytoplasm</keyword>
<dbReference type="AlphaFoldDB" id="A0A1E8E1S3"/>
<organism evidence="10 11">
    <name type="scientific">Acinetobacter towneri</name>
    <dbReference type="NCBI Taxonomy" id="202956"/>
    <lineage>
        <taxon>Bacteria</taxon>
        <taxon>Pseudomonadati</taxon>
        <taxon>Pseudomonadota</taxon>
        <taxon>Gammaproteobacteria</taxon>
        <taxon>Moraxellales</taxon>
        <taxon>Moraxellaceae</taxon>
        <taxon>Acinetobacter</taxon>
    </lineage>
</organism>
<name>A0A1E8E1S3_9GAMM</name>
<protein>
    <recommendedName>
        <fullName evidence="6">RNA polymerase-binding transcription factor DksA</fullName>
    </recommendedName>
</protein>
<dbReference type="GO" id="GO:0010468">
    <property type="term" value="P:regulation of gene expression"/>
    <property type="evidence" value="ECO:0007669"/>
    <property type="project" value="UniProtKB-UniRule"/>
</dbReference>
<feature type="domain" description="Zinc finger DksA/TraR C4-type" evidence="8">
    <location>
        <begin position="134"/>
        <end position="166"/>
    </location>
</feature>
<dbReference type="GO" id="GO:0005737">
    <property type="term" value="C:cytoplasm"/>
    <property type="evidence" value="ECO:0007669"/>
    <property type="project" value="UniProtKB-SubCell"/>
</dbReference>
<dbReference type="SUPFAM" id="SSF109635">
    <property type="entry name" value="DnaK suppressor protein DksA, alpha-hairpin domain"/>
    <property type="match status" value="1"/>
</dbReference>
<evidence type="ECO:0000259" key="9">
    <source>
        <dbReference type="Pfam" id="PF21157"/>
    </source>
</evidence>
<evidence type="ECO:0000256" key="6">
    <source>
        <dbReference type="HAMAP-Rule" id="MF_00926"/>
    </source>
</evidence>
<dbReference type="eggNOG" id="COG1734">
    <property type="taxonomic scope" value="Bacteria"/>
</dbReference>
<reference evidence="10 11" key="1">
    <citation type="submission" date="2016-10" db="EMBL/GenBank/DDBJ databases">
        <title>Genome of airborne Acinetobacter sp. 5-2Ac02 in the hospital environment: Species near to Acinetobacter towneri.</title>
        <authorList>
            <person name="Barbosa B."/>
            <person name="Fernandez-Garcia L."/>
            <person name="Gato E."/>
            <person name="Leao R."/>
            <person name="Albano R."/>
            <person name="Fernandez B."/>
            <person name="Fernandez-Cuenca F."/>
            <person name="Marques E."/>
            <person name="Tomas M."/>
        </authorList>
    </citation>
    <scope>NUCLEOTIDE SEQUENCE [LARGE SCALE GENOMIC DNA]</scope>
    <source>
        <strain evidence="10 11">5-2Ac02</strain>
    </source>
</reference>
<dbReference type="Proteomes" id="UP000186931">
    <property type="component" value="Unassembled WGS sequence"/>
</dbReference>
<feature type="binding site" evidence="6">
    <location>
        <position position="162"/>
    </location>
    <ligand>
        <name>Zn(2+)</name>
        <dbReference type="ChEBI" id="CHEBI:29105"/>
    </ligand>
</feature>
<evidence type="ECO:0000256" key="5">
    <source>
        <dbReference type="ARBA" id="ARBA00023054"/>
    </source>
</evidence>
<dbReference type="InterPro" id="IPR020458">
    <property type="entry name" value="Znf_DskA_TraR_CS"/>
</dbReference>
<gene>
    <name evidence="6" type="primary">dksA</name>
    <name evidence="10" type="ORF">BJN41_08960</name>
</gene>
<comment type="caution">
    <text evidence="10">The sequence shown here is derived from an EMBL/GenBank/DDBJ whole genome shotgun (WGS) entry which is preliminary data.</text>
</comment>
<feature type="domain" description="DnaK suppressor protein DksA N-terminal" evidence="9">
    <location>
        <begin position="60"/>
        <end position="130"/>
    </location>
</feature>
<dbReference type="InterPro" id="IPR048489">
    <property type="entry name" value="DksA_N"/>
</dbReference>
<dbReference type="InterPro" id="IPR000962">
    <property type="entry name" value="Znf_DskA_TraR"/>
</dbReference>
<keyword evidence="3 6" id="KW-0863">Zinc-finger</keyword>
<evidence type="ECO:0000256" key="4">
    <source>
        <dbReference type="ARBA" id="ARBA00022833"/>
    </source>
</evidence>
<dbReference type="PRINTS" id="PR00618">
    <property type="entry name" value="DKSAZNFINGER"/>
</dbReference>
<dbReference type="RefSeq" id="WP_019838128.1">
    <property type="nucleotide sequence ID" value="NZ_CP183897.1"/>
</dbReference>